<dbReference type="CDD" id="cd12148">
    <property type="entry name" value="fungal_TF_MHR"/>
    <property type="match status" value="1"/>
</dbReference>
<keyword evidence="6" id="KW-1185">Reference proteome</keyword>
<dbReference type="Pfam" id="PF04082">
    <property type="entry name" value="Fungal_trans"/>
    <property type="match status" value="1"/>
</dbReference>
<dbReference type="Pfam" id="PF00172">
    <property type="entry name" value="Zn_clus"/>
    <property type="match status" value="1"/>
</dbReference>
<feature type="domain" description="Zn(2)-C6 fungal-type" evidence="4">
    <location>
        <begin position="10"/>
        <end position="42"/>
    </location>
</feature>
<name>G9MN70_HYPVG</name>
<evidence type="ECO:0000256" key="1">
    <source>
        <dbReference type="ARBA" id="ARBA00004123"/>
    </source>
</evidence>
<dbReference type="CDD" id="cd00067">
    <property type="entry name" value="GAL4"/>
    <property type="match status" value="1"/>
</dbReference>
<dbReference type="EMBL" id="ABDF02000005">
    <property type="protein sequence ID" value="EHK24162.1"/>
    <property type="molecule type" value="Genomic_DNA"/>
</dbReference>
<dbReference type="Proteomes" id="UP000007115">
    <property type="component" value="Unassembled WGS sequence"/>
</dbReference>
<feature type="non-terminal residue" evidence="5">
    <location>
        <position position="588"/>
    </location>
</feature>
<dbReference type="InterPro" id="IPR007219">
    <property type="entry name" value="XnlR_reg_dom"/>
</dbReference>
<dbReference type="STRING" id="413071.G9MN70"/>
<dbReference type="GeneID" id="25787158"/>
<comment type="subcellular location">
    <subcellularLocation>
        <location evidence="1">Nucleus</location>
    </subcellularLocation>
</comment>
<proteinExistence type="predicted"/>
<evidence type="ECO:0000259" key="4">
    <source>
        <dbReference type="PROSITE" id="PS50048"/>
    </source>
</evidence>
<accession>G9MN70</accession>
<dbReference type="InterPro" id="IPR036864">
    <property type="entry name" value="Zn2-C6_fun-type_DNA-bd_sf"/>
</dbReference>
<dbReference type="eggNOG" id="ENOG502SI1U">
    <property type="taxonomic scope" value="Eukaryota"/>
</dbReference>
<dbReference type="AlphaFoldDB" id="G9MN70"/>
<dbReference type="PANTHER" id="PTHR31001:SF40">
    <property type="entry name" value="ZN(II)2CYS6 TRANSCRIPTION FACTOR (EUROFUNG)"/>
    <property type="match status" value="1"/>
</dbReference>
<reference evidence="5 6" key="1">
    <citation type="journal article" date="2011" name="Genome Biol.">
        <title>Comparative genome sequence analysis underscores mycoparasitism as the ancestral life style of Trichoderma.</title>
        <authorList>
            <person name="Kubicek C.P."/>
            <person name="Herrera-Estrella A."/>
            <person name="Seidl-Seiboth V."/>
            <person name="Martinez D.A."/>
            <person name="Druzhinina I.S."/>
            <person name="Thon M."/>
            <person name="Zeilinger S."/>
            <person name="Casas-Flores S."/>
            <person name="Horwitz B.A."/>
            <person name="Mukherjee P.K."/>
            <person name="Mukherjee M."/>
            <person name="Kredics L."/>
            <person name="Alcaraz L.D."/>
            <person name="Aerts A."/>
            <person name="Antal Z."/>
            <person name="Atanasova L."/>
            <person name="Cervantes-Badillo M.G."/>
            <person name="Challacombe J."/>
            <person name="Chertkov O."/>
            <person name="McCluskey K."/>
            <person name="Coulpier F."/>
            <person name="Deshpande N."/>
            <person name="von Doehren H."/>
            <person name="Ebbole D.J."/>
            <person name="Esquivel-Naranjo E.U."/>
            <person name="Fekete E."/>
            <person name="Flipphi M."/>
            <person name="Glaser F."/>
            <person name="Gomez-Rodriguez E.Y."/>
            <person name="Gruber S."/>
            <person name="Han C."/>
            <person name="Henrissat B."/>
            <person name="Hermosa R."/>
            <person name="Hernandez-Onate M."/>
            <person name="Karaffa L."/>
            <person name="Kosti I."/>
            <person name="Le Crom S."/>
            <person name="Lindquist E."/>
            <person name="Lucas S."/>
            <person name="Luebeck M."/>
            <person name="Luebeck P.S."/>
            <person name="Margeot A."/>
            <person name="Metz B."/>
            <person name="Misra M."/>
            <person name="Nevalainen H."/>
            <person name="Omann M."/>
            <person name="Packer N."/>
            <person name="Perrone G."/>
            <person name="Uresti-Rivera E.E."/>
            <person name="Salamov A."/>
            <person name="Schmoll M."/>
            <person name="Seiboth B."/>
            <person name="Shapiro H."/>
            <person name="Sukno S."/>
            <person name="Tamayo-Ramos J.A."/>
            <person name="Tisch D."/>
            <person name="Wiest A."/>
            <person name="Wilkinson H.H."/>
            <person name="Zhang M."/>
            <person name="Coutinho P.M."/>
            <person name="Kenerley C.M."/>
            <person name="Monte E."/>
            <person name="Baker S.E."/>
            <person name="Grigoriev I.V."/>
        </authorList>
    </citation>
    <scope>NUCLEOTIDE SEQUENCE [LARGE SCALE GENOMIC DNA]</scope>
    <source>
        <strain evidence="6">Gv29-8 / FGSC 10586</strain>
    </source>
</reference>
<dbReference type="GO" id="GO:0006351">
    <property type="term" value="P:DNA-templated transcription"/>
    <property type="evidence" value="ECO:0007669"/>
    <property type="project" value="InterPro"/>
</dbReference>
<evidence type="ECO:0000256" key="3">
    <source>
        <dbReference type="ARBA" id="ARBA00023242"/>
    </source>
</evidence>
<dbReference type="SUPFAM" id="SSF57701">
    <property type="entry name" value="Zn2/Cys6 DNA-binding domain"/>
    <property type="match status" value="1"/>
</dbReference>
<comment type="caution">
    <text evidence="5">The sequence shown here is derived from an EMBL/GenBank/DDBJ whole genome shotgun (WGS) entry which is preliminary data.</text>
</comment>
<organism evidence="5 6">
    <name type="scientific">Hypocrea virens (strain Gv29-8 / FGSC 10586)</name>
    <name type="common">Gliocladium virens</name>
    <name type="synonym">Trichoderma virens</name>
    <dbReference type="NCBI Taxonomy" id="413071"/>
    <lineage>
        <taxon>Eukaryota</taxon>
        <taxon>Fungi</taxon>
        <taxon>Dikarya</taxon>
        <taxon>Ascomycota</taxon>
        <taxon>Pezizomycotina</taxon>
        <taxon>Sordariomycetes</taxon>
        <taxon>Hypocreomycetidae</taxon>
        <taxon>Hypocreales</taxon>
        <taxon>Hypocreaceae</taxon>
        <taxon>Trichoderma</taxon>
    </lineage>
</organism>
<dbReference type="RefSeq" id="XP_013957426.1">
    <property type="nucleotide sequence ID" value="XM_014101951.1"/>
</dbReference>
<dbReference type="GO" id="GO:0008270">
    <property type="term" value="F:zinc ion binding"/>
    <property type="evidence" value="ECO:0007669"/>
    <property type="project" value="InterPro"/>
</dbReference>
<keyword evidence="2" id="KW-0479">Metal-binding</keyword>
<evidence type="ECO:0000313" key="6">
    <source>
        <dbReference type="Proteomes" id="UP000007115"/>
    </source>
</evidence>
<dbReference type="GO" id="GO:0005634">
    <property type="term" value="C:nucleus"/>
    <property type="evidence" value="ECO:0007669"/>
    <property type="project" value="UniProtKB-SubCell"/>
</dbReference>
<dbReference type="OMA" id="RMNECAD"/>
<dbReference type="InterPro" id="IPR001138">
    <property type="entry name" value="Zn2Cys6_DnaBD"/>
</dbReference>
<feature type="non-terminal residue" evidence="5">
    <location>
        <position position="1"/>
    </location>
</feature>
<dbReference type="InterPro" id="IPR050613">
    <property type="entry name" value="Sec_Metabolite_Reg"/>
</dbReference>
<gene>
    <name evidence="5" type="ORF">TRIVIDRAFT_12010</name>
</gene>
<dbReference type="PROSITE" id="PS50048">
    <property type="entry name" value="ZN2_CY6_FUNGAL_2"/>
    <property type="match status" value="1"/>
</dbReference>
<dbReference type="GO" id="GO:0000981">
    <property type="term" value="F:DNA-binding transcription factor activity, RNA polymerase II-specific"/>
    <property type="evidence" value="ECO:0007669"/>
    <property type="project" value="InterPro"/>
</dbReference>
<evidence type="ECO:0000256" key="2">
    <source>
        <dbReference type="ARBA" id="ARBA00022723"/>
    </source>
</evidence>
<dbReference type="SMART" id="SM00906">
    <property type="entry name" value="Fungal_trans"/>
    <property type="match status" value="1"/>
</dbReference>
<evidence type="ECO:0000313" key="5">
    <source>
        <dbReference type="EMBL" id="EHK24162.1"/>
    </source>
</evidence>
<dbReference type="HOGENOM" id="CLU_013296_1_1_1"/>
<dbReference type="OrthoDB" id="4898680at2759"/>
<dbReference type="PANTHER" id="PTHR31001">
    <property type="entry name" value="UNCHARACTERIZED TRANSCRIPTIONAL REGULATORY PROTEIN"/>
    <property type="match status" value="1"/>
</dbReference>
<dbReference type="VEuPathDB" id="FungiDB:TRIVIDRAFT_12010"/>
<protein>
    <recommendedName>
        <fullName evidence="4">Zn(2)-C6 fungal-type domain-containing protein</fullName>
    </recommendedName>
</protein>
<dbReference type="InParanoid" id="G9MN70"/>
<dbReference type="Gene3D" id="4.10.240.10">
    <property type="entry name" value="Zn(2)-C6 fungal-type DNA-binding domain"/>
    <property type="match status" value="1"/>
</dbReference>
<sequence>PRTKNGRLVACEPCQRRKYACDRSFPICQRCKRSRAKDPCRYLSQSSQHHQTSAIHSDNSAIAFVALPQNDSTLTKYIQETSNIQATDRSTQTGLSSNIYKINACLNNLQTALDVLSSLPSPDAERILAKPHINPFDGWIPLSTTVLLAGLRTTFASAFCQESNGKHLEALALTIFSNTAQKFPDSQWYPSEDWYTTISGPNLRWEVIGVLFSSWALSALQNKEDIDGYRPRVLALKFFDVMECCIKFCRDKNANNVLLLYLLYRTSIVSSILHGPSNTGFWRFHSQAVSLACCMGLNIMPDASIQDPRISEQSGRRLFTAIYVLDKAAAMFSGKLPLLPSDSCSTALPLDICNTILINWKPSQVVDYDSLGVNEKGWNKNGKIYSTTSLRARGLIAQIRENIVTFALNKKQKSALNLISLRSQQVNIFDSLPSDIRLTDGDTKVKSLEPHVLYTKLFIHLEHLQNLFLIEKLLQNAQPTLPRDSLIQTSLDIVSATVTFWTRNDILVGMQGDHEWFIVGYAVPAAVVLCEALLQIESHGGSTSSISNIIQQLSLLGAFLEWLLAKVPCTDHCYRAKNLISKVLDQVL</sequence>
<keyword evidence="3" id="KW-0539">Nucleus</keyword>
<dbReference type="GO" id="GO:0003677">
    <property type="term" value="F:DNA binding"/>
    <property type="evidence" value="ECO:0007669"/>
    <property type="project" value="InterPro"/>
</dbReference>